<reference evidence="1 2" key="1">
    <citation type="journal article" date="2016" name="Nat. Commun.">
        <title>Thousands of microbial genomes shed light on interconnected biogeochemical processes in an aquifer system.</title>
        <authorList>
            <person name="Anantharaman K."/>
            <person name="Brown C.T."/>
            <person name="Hug L.A."/>
            <person name="Sharon I."/>
            <person name="Castelle C.J."/>
            <person name="Probst A.J."/>
            <person name="Thomas B.C."/>
            <person name="Singh A."/>
            <person name="Wilkins M.J."/>
            <person name="Karaoz U."/>
            <person name="Brodie E.L."/>
            <person name="Williams K.H."/>
            <person name="Hubbard S.S."/>
            <person name="Banfield J.F."/>
        </authorList>
    </citation>
    <scope>NUCLEOTIDE SEQUENCE [LARGE SCALE GENOMIC DNA]</scope>
</reference>
<evidence type="ECO:0000313" key="1">
    <source>
        <dbReference type="EMBL" id="OGC50655.1"/>
    </source>
</evidence>
<protein>
    <submittedName>
        <fullName evidence="1">Uncharacterized protein</fullName>
    </submittedName>
</protein>
<dbReference type="AlphaFoldDB" id="A0A1F4V0C9"/>
<comment type="caution">
    <text evidence="1">The sequence shown here is derived from an EMBL/GenBank/DDBJ whole genome shotgun (WGS) entry which is preliminary data.</text>
</comment>
<accession>A0A1F4V0C9</accession>
<sequence length="238" mass="28155">MNPTNVYVKKIGKRGEINIWLVDGAEVRKHDNEFTNFGEHYGFSFIPEFEFWLDKETVPNERTFFIDHLLVEWDLCRKGVEFDKALEMGDAKEEVERVKAGDLKKVYDRRGQVELKHLHKKHMGNTTNSVYVWVIDGRLVRSGLFIDFVHGGHGYVYEFVPKVEVWLDDDLVYEELPFVLIHELHERNLMKDKNWNYAKAHESASKLEWKLRHNRKGVIKELQKLECSRELVGQLLNL</sequence>
<dbReference type="EMBL" id="MEUT01000036">
    <property type="protein sequence ID" value="OGC50655.1"/>
    <property type="molecule type" value="Genomic_DNA"/>
</dbReference>
<name>A0A1F4V0C9_UNCKA</name>
<organism evidence="1 2">
    <name type="scientific">candidate division WWE3 bacterium RBG_16_37_10</name>
    <dbReference type="NCBI Taxonomy" id="1802610"/>
    <lineage>
        <taxon>Bacteria</taxon>
        <taxon>Katanobacteria</taxon>
    </lineage>
</organism>
<evidence type="ECO:0000313" key="2">
    <source>
        <dbReference type="Proteomes" id="UP000177371"/>
    </source>
</evidence>
<gene>
    <name evidence="1" type="ORF">A2W32_04785</name>
</gene>
<proteinExistence type="predicted"/>
<dbReference type="Proteomes" id="UP000177371">
    <property type="component" value="Unassembled WGS sequence"/>
</dbReference>